<gene>
    <name evidence="1" type="ORF">SAY87_029754</name>
</gene>
<accession>A0AAN7QDI7</accession>
<comment type="caution">
    <text evidence="1">The sequence shown here is derived from an EMBL/GenBank/DDBJ whole genome shotgun (WGS) entry which is preliminary data.</text>
</comment>
<organism evidence="1 2">
    <name type="scientific">Trapa incisa</name>
    <dbReference type="NCBI Taxonomy" id="236973"/>
    <lineage>
        <taxon>Eukaryota</taxon>
        <taxon>Viridiplantae</taxon>
        <taxon>Streptophyta</taxon>
        <taxon>Embryophyta</taxon>
        <taxon>Tracheophyta</taxon>
        <taxon>Spermatophyta</taxon>
        <taxon>Magnoliopsida</taxon>
        <taxon>eudicotyledons</taxon>
        <taxon>Gunneridae</taxon>
        <taxon>Pentapetalae</taxon>
        <taxon>rosids</taxon>
        <taxon>malvids</taxon>
        <taxon>Myrtales</taxon>
        <taxon>Lythraceae</taxon>
        <taxon>Trapa</taxon>
    </lineage>
</organism>
<protein>
    <submittedName>
        <fullName evidence="1">Uncharacterized protein</fullName>
    </submittedName>
</protein>
<evidence type="ECO:0000313" key="1">
    <source>
        <dbReference type="EMBL" id="KAK4761870.1"/>
    </source>
</evidence>
<evidence type="ECO:0000313" key="2">
    <source>
        <dbReference type="Proteomes" id="UP001345219"/>
    </source>
</evidence>
<reference evidence="1 2" key="1">
    <citation type="journal article" date="2023" name="Hortic Res">
        <title>Pangenome of water caltrop reveals structural variations and asymmetric subgenome divergence after allopolyploidization.</title>
        <authorList>
            <person name="Zhang X."/>
            <person name="Chen Y."/>
            <person name="Wang L."/>
            <person name="Yuan Y."/>
            <person name="Fang M."/>
            <person name="Shi L."/>
            <person name="Lu R."/>
            <person name="Comes H.P."/>
            <person name="Ma Y."/>
            <person name="Chen Y."/>
            <person name="Huang G."/>
            <person name="Zhou Y."/>
            <person name="Zheng Z."/>
            <person name="Qiu Y."/>
        </authorList>
    </citation>
    <scope>NUCLEOTIDE SEQUENCE [LARGE SCALE GENOMIC DNA]</scope>
    <source>
        <tissue evidence="1">Roots</tissue>
    </source>
</reference>
<proteinExistence type="predicted"/>
<keyword evidence="2" id="KW-1185">Reference proteome</keyword>
<dbReference type="AlphaFoldDB" id="A0AAN7QDI7"/>
<name>A0AAN7QDI7_9MYRT</name>
<dbReference type="EMBL" id="JAXIOK010000009">
    <property type="protein sequence ID" value="KAK4761870.1"/>
    <property type="molecule type" value="Genomic_DNA"/>
</dbReference>
<sequence>MTASSIFSADYFFPNCYGSILKWTMHEKRGFGPVGTNLLSSSMTVLLFFLEHPELQQDHLERVFMNLSELLLVPSMEGKKTLFTAASDITEHDSNHITKSICMFLNNLISSSDESISLLWEMKTAPVLV</sequence>
<dbReference type="Proteomes" id="UP001345219">
    <property type="component" value="Chromosome 23"/>
</dbReference>